<protein>
    <submittedName>
        <fullName evidence="2">Uncharacterized protein</fullName>
    </submittedName>
</protein>
<evidence type="ECO:0000256" key="1">
    <source>
        <dbReference type="SAM" id="Phobius"/>
    </source>
</evidence>
<feature type="transmembrane region" description="Helical" evidence="1">
    <location>
        <begin position="36"/>
        <end position="53"/>
    </location>
</feature>
<feature type="transmembrane region" description="Helical" evidence="1">
    <location>
        <begin position="59"/>
        <end position="77"/>
    </location>
</feature>
<keyword evidence="1" id="KW-1133">Transmembrane helix</keyword>
<keyword evidence="1" id="KW-0812">Transmembrane</keyword>
<comment type="caution">
    <text evidence="2">The sequence shown here is derived from an EMBL/GenBank/DDBJ whole genome shotgun (WGS) entry which is preliminary data.</text>
</comment>
<dbReference type="Proteomes" id="UP001528850">
    <property type="component" value="Unassembled WGS sequence"/>
</dbReference>
<evidence type="ECO:0000313" key="3">
    <source>
        <dbReference type="Proteomes" id="UP001528850"/>
    </source>
</evidence>
<reference evidence="2 3" key="1">
    <citation type="journal article" date="2024" name="Curr. Microbiol.">
        <title>Luteibacter sahnii sp. nov., A Novel Yellow-Colored Xanthomonadin Pigment Producing Probiotic Bacterium from Healthy Rice Seed Microbiome.</title>
        <authorList>
            <person name="Jaiswal G."/>
            <person name="Rana R."/>
            <person name="Nayak P.K."/>
            <person name="Chouhan R."/>
            <person name="Gandhi S.G."/>
            <person name="Patel H.K."/>
            <person name="Patil P.B."/>
        </authorList>
    </citation>
    <scope>NUCLEOTIDE SEQUENCE [LARGE SCALE GENOMIC DNA]</scope>
    <source>
        <strain evidence="2 3">PPL201</strain>
    </source>
</reference>
<keyword evidence="3" id="KW-1185">Reference proteome</keyword>
<keyword evidence="1" id="KW-0472">Membrane</keyword>
<sequence>MDELLAKATQGVEPGDPGAFITIFVNLMRLVPWGQLILWQGVFLVVAVALGAWRGRLAATLGATLLFGPFGWVVPFLPRRAVRPPPLPGSKNR</sequence>
<organism evidence="2 3">
    <name type="scientific">Luteibacter sahnii</name>
    <dbReference type="NCBI Taxonomy" id="3021977"/>
    <lineage>
        <taxon>Bacteria</taxon>
        <taxon>Pseudomonadati</taxon>
        <taxon>Pseudomonadota</taxon>
        <taxon>Gammaproteobacteria</taxon>
        <taxon>Lysobacterales</taxon>
        <taxon>Rhodanobacteraceae</taxon>
        <taxon>Luteibacter</taxon>
    </lineage>
</organism>
<evidence type="ECO:0000313" key="2">
    <source>
        <dbReference type="EMBL" id="MDF4025464.1"/>
    </source>
</evidence>
<accession>A0ABT6BBK5</accession>
<gene>
    <name evidence="2" type="ORF">P3W24_10855</name>
</gene>
<dbReference type="EMBL" id="JARJJS010000002">
    <property type="protein sequence ID" value="MDF4025464.1"/>
    <property type="molecule type" value="Genomic_DNA"/>
</dbReference>
<name>A0ABT6BBK5_9GAMM</name>
<proteinExistence type="predicted"/>